<evidence type="ECO:0000256" key="1">
    <source>
        <dbReference type="ARBA" id="ARBA00004651"/>
    </source>
</evidence>
<dbReference type="GO" id="GO:0022857">
    <property type="term" value="F:transmembrane transporter activity"/>
    <property type="evidence" value="ECO:0007669"/>
    <property type="project" value="InterPro"/>
</dbReference>
<feature type="transmembrane region" description="Helical" evidence="6">
    <location>
        <begin position="373"/>
        <end position="391"/>
    </location>
</feature>
<evidence type="ECO:0000256" key="6">
    <source>
        <dbReference type="SAM" id="Phobius"/>
    </source>
</evidence>
<feature type="transmembrane region" description="Helical" evidence="6">
    <location>
        <begin position="257"/>
        <end position="279"/>
    </location>
</feature>
<feature type="transmembrane region" description="Helical" evidence="6">
    <location>
        <begin position="69"/>
        <end position="89"/>
    </location>
</feature>
<dbReference type="Proteomes" id="UP000006034">
    <property type="component" value="Unassembled WGS sequence"/>
</dbReference>
<feature type="domain" description="Major facilitator superfamily (MFS) profile" evidence="7">
    <location>
        <begin position="1"/>
        <end position="397"/>
    </location>
</feature>
<dbReference type="GeneID" id="78086528"/>
<comment type="caution">
    <text evidence="8">The sequence shown here is derived from an EMBL/GenBank/DDBJ whole genome shotgun (WGS) entry which is preliminary data.</text>
</comment>
<dbReference type="PANTHER" id="PTHR43124">
    <property type="entry name" value="PURINE EFFLUX PUMP PBUE"/>
    <property type="match status" value="1"/>
</dbReference>
<dbReference type="Pfam" id="PF07690">
    <property type="entry name" value="MFS_1"/>
    <property type="match status" value="1"/>
</dbReference>
<evidence type="ECO:0000313" key="9">
    <source>
        <dbReference type="Proteomes" id="UP000006034"/>
    </source>
</evidence>
<evidence type="ECO:0000313" key="8">
    <source>
        <dbReference type="EMBL" id="EFV44909.1"/>
    </source>
</evidence>
<keyword evidence="9" id="KW-1185">Reference proteome</keyword>
<dbReference type="Gene3D" id="1.20.1250.20">
    <property type="entry name" value="MFS general substrate transporter like domains"/>
    <property type="match status" value="1"/>
</dbReference>
<dbReference type="GO" id="GO:0005886">
    <property type="term" value="C:plasma membrane"/>
    <property type="evidence" value="ECO:0007669"/>
    <property type="project" value="UniProtKB-SubCell"/>
</dbReference>
<dbReference type="InterPro" id="IPR020846">
    <property type="entry name" value="MFS_dom"/>
</dbReference>
<keyword evidence="4 6" id="KW-1133">Transmembrane helix</keyword>
<dbReference type="HOGENOM" id="CLU_041787_1_0_7"/>
<feature type="transmembrane region" description="Helical" evidence="6">
    <location>
        <begin position="21"/>
        <end position="39"/>
    </location>
</feature>
<dbReference type="EMBL" id="ADCP02000001">
    <property type="protein sequence ID" value="EFV44909.1"/>
    <property type="molecule type" value="Genomic_DNA"/>
</dbReference>
<dbReference type="AlphaFoldDB" id="E5Y5E2"/>
<name>E5Y5E2_BILW3</name>
<organism evidence="8 9">
    <name type="scientific">Bilophila wadsworthia (strain 3_1_6)</name>
    <dbReference type="NCBI Taxonomy" id="563192"/>
    <lineage>
        <taxon>Bacteria</taxon>
        <taxon>Pseudomonadati</taxon>
        <taxon>Thermodesulfobacteriota</taxon>
        <taxon>Desulfovibrionia</taxon>
        <taxon>Desulfovibrionales</taxon>
        <taxon>Desulfovibrionaceae</taxon>
        <taxon>Bilophila</taxon>
    </lineage>
</organism>
<keyword evidence="3 6" id="KW-0812">Transmembrane</keyword>
<evidence type="ECO:0000256" key="2">
    <source>
        <dbReference type="ARBA" id="ARBA00022475"/>
    </source>
</evidence>
<sequence length="397" mass="42560">MRFFADRTTTLLQIFHVIVDGLYDSVPILLSFMIVAFGAQEKDAGVILSVAALLGTLAGLGTKGCSQRFGFLRTLCLITGAYGVGYAANTFSQNIWFSGFFFVIAMMGYGVFHNAAFSYLTVRTERSMLGKVLGDFTAIGDIGRIPITAFAGFLAAWSFAGIPGWRIVCALFGAVACCITLYLLWTWLRNGDAGGSPCEERKKPQSLLPPLSLLRDRHTASTVVANILDGFSGDQIFAFLPFLLFAKGMDPKVIGSFALAFTVGCFAGKMACGRLVGIFGSRKVFITSKLLMSALLAVLVTAQGLPVIIVTSILLGIVTKGTVPVLQTLLVEPVTDPQAYDDLFAVNTFARGSTNILTPLLFGFIASAFSAEYIYVLMAIVSVFAVAPVLFGRPMRA</sequence>
<comment type="subcellular location">
    <subcellularLocation>
        <location evidence="1">Cell membrane</location>
        <topology evidence="1">Multi-pass membrane protein</topology>
    </subcellularLocation>
</comment>
<dbReference type="OrthoDB" id="5456235at2"/>
<evidence type="ECO:0000256" key="4">
    <source>
        <dbReference type="ARBA" id="ARBA00022989"/>
    </source>
</evidence>
<feature type="transmembrane region" description="Helical" evidence="6">
    <location>
        <begin position="223"/>
        <end position="245"/>
    </location>
</feature>
<feature type="transmembrane region" description="Helical" evidence="6">
    <location>
        <begin position="165"/>
        <end position="185"/>
    </location>
</feature>
<dbReference type="InterPro" id="IPR050189">
    <property type="entry name" value="MFS_Efflux_Transporters"/>
</dbReference>
<keyword evidence="5 6" id="KW-0472">Membrane</keyword>
<dbReference type="RefSeq" id="WP_005026559.1">
    <property type="nucleotide sequence ID" value="NZ_KE150238.1"/>
</dbReference>
<reference evidence="8 9" key="1">
    <citation type="submission" date="2010-10" db="EMBL/GenBank/DDBJ databases">
        <authorList>
            <consortium name="The Broad Institute Genome Sequencing Platform"/>
            <person name="Ward D."/>
            <person name="Earl A."/>
            <person name="Feldgarden M."/>
            <person name="Young S.K."/>
            <person name="Gargeya S."/>
            <person name="Zeng Q."/>
            <person name="Alvarado L."/>
            <person name="Berlin A."/>
            <person name="Bochicchio J."/>
            <person name="Chapman S.B."/>
            <person name="Chen Z."/>
            <person name="Freedman E."/>
            <person name="Gellesch M."/>
            <person name="Goldberg J."/>
            <person name="Griggs A."/>
            <person name="Gujja S."/>
            <person name="Heilman E."/>
            <person name="Heiman D."/>
            <person name="Howarth C."/>
            <person name="Mehta T."/>
            <person name="Neiman D."/>
            <person name="Pearson M."/>
            <person name="Roberts A."/>
            <person name="Saif S."/>
            <person name="Shea T."/>
            <person name="Shenoy N."/>
            <person name="Sisk P."/>
            <person name="Stolte C."/>
            <person name="Sykes S."/>
            <person name="White J."/>
            <person name="Yandava C."/>
            <person name="Allen-Vercoe E."/>
            <person name="Sibley C."/>
            <person name="Ambrose C.E."/>
            <person name="Strauss J."/>
            <person name="Daigneault M."/>
            <person name="Haas B."/>
            <person name="Nusbaum C."/>
            <person name="Birren B."/>
        </authorList>
    </citation>
    <scope>NUCLEOTIDE SEQUENCE [LARGE SCALE GENOMIC DNA]</scope>
    <source>
        <strain evidence="8 9">3_1_6</strain>
    </source>
</reference>
<accession>E5Y5E2</accession>
<dbReference type="PANTHER" id="PTHR43124:SF3">
    <property type="entry name" value="CHLORAMPHENICOL EFFLUX PUMP RV0191"/>
    <property type="match status" value="1"/>
</dbReference>
<gene>
    <name evidence="8" type="ORF">HMPREF0179_01405</name>
</gene>
<dbReference type="InterPro" id="IPR036259">
    <property type="entry name" value="MFS_trans_sf"/>
</dbReference>
<dbReference type="STRING" id="563192.HMPREF0179_01405"/>
<evidence type="ECO:0000256" key="5">
    <source>
        <dbReference type="ARBA" id="ARBA00023136"/>
    </source>
</evidence>
<feature type="transmembrane region" description="Helical" evidence="6">
    <location>
        <begin position="45"/>
        <end position="62"/>
    </location>
</feature>
<dbReference type="InterPro" id="IPR011701">
    <property type="entry name" value="MFS"/>
</dbReference>
<reference evidence="8 9" key="2">
    <citation type="submission" date="2013-04" db="EMBL/GenBank/DDBJ databases">
        <title>The Genome Sequence of Bilophila wadsworthia 3_1_6.</title>
        <authorList>
            <consortium name="The Broad Institute Genomics Platform"/>
            <person name="Earl A."/>
            <person name="Ward D."/>
            <person name="Feldgarden M."/>
            <person name="Gevers D."/>
            <person name="Sibley C."/>
            <person name="Strauss J."/>
            <person name="Allen-Vercoe E."/>
            <person name="Walker B."/>
            <person name="Young S."/>
            <person name="Zeng Q."/>
            <person name="Gargeya S."/>
            <person name="Fitzgerald M."/>
            <person name="Haas B."/>
            <person name="Abouelleil A."/>
            <person name="Allen A.W."/>
            <person name="Alvarado L."/>
            <person name="Arachchi H.M."/>
            <person name="Berlin A.M."/>
            <person name="Chapman S.B."/>
            <person name="Gainer-Dewar J."/>
            <person name="Goldberg J."/>
            <person name="Griggs A."/>
            <person name="Gujja S."/>
            <person name="Hansen M."/>
            <person name="Howarth C."/>
            <person name="Imamovic A."/>
            <person name="Ireland A."/>
            <person name="Larimer J."/>
            <person name="McCowan C."/>
            <person name="Murphy C."/>
            <person name="Pearson M."/>
            <person name="Poon T.W."/>
            <person name="Priest M."/>
            <person name="Roberts A."/>
            <person name="Saif S."/>
            <person name="Shea T."/>
            <person name="Sisk P."/>
            <person name="Sykes S."/>
            <person name="Wortman J."/>
            <person name="Nusbaum C."/>
            <person name="Birren B."/>
        </authorList>
    </citation>
    <scope>NUCLEOTIDE SEQUENCE [LARGE SCALE GENOMIC DNA]</scope>
    <source>
        <strain evidence="8 9">3_1_6</strain>
    </source>
</reference>
<feature type="transmembrane region" description="Helical" evidence="6">
    <location>
        <begin position="132"/>
        <end position="159"/>
    </location>
</feature>
<dbReference type="PROSITE" id="PS50850">
    <property type="entry name" value="MFS"/>
    <property type="match status" value="1"/>
</dbReference>
<keyword evidence="2" id="KW-1003">Cell membrane</keyword>
<evidence type="ECO:0000259" key="7">
    <source>
        <dbReference type="PROSITE" id="PS50850"/>
    </source>
</evidence>
<feature type="transmembrane region" description="Helical" evidence="6">
    <location>
        <begin position="291"/>
        <end position="318"/>
    </location>
</feature>
<proteinExistence type="predicted"/>
<dbReference type="SUPFAM" id="SSF103473">
    <property type="entry name" value="MFS general substrate transporter"/>
    <property type="match status" value="1"/>
</dbReference>
<feature type="transmembrane region" description="Helical" evidence="6">
    <location>
        <begin position="95"/>
        <end position="120"/>
    </location>
</feature>
<protein>
    <recommendedName>
        <fullName evidence="7">Major facilitator superfamily (MFS) profile domain-containing protein</fullName>
    </recommendedName>
</protein>
<evidence type="ECO:0000256" key="3">
    <source>
        <dbReference type="ARBA" id="ARBA00022692"/>
    </source>
</evidence>
<dbReference type="eggNOG" id="COG2814">
    <property type="taxonomic scope" value="Bacteria"/>
</dbReference>